<dbReference type="Proteomes" id="UP001283361">
    <property type="component" value="Unassembled WGS sequence"/>
</dbReference>
<evidence type="ECO:0000313" key="3">
    <source>
        <dbReference type="Proteomes" id="UP001283361"/>
    </source>
</evidence>
<protein>
    <submittedName>
        <fullName evidence="2">Uncharacterized protein</fullName>
    </submittedName>
</protein>
<name>A0AAE0Y348_9GAST</name>
<dbReference type="Gene3D" id="3.10.100.10">
    <property type="entry name" value="Mannose-Binding Protein A, subunit A"/>
    <property type="match status" value="1"/>
</dbReference>
<keyword evidence="1" id="KW-0732">Signal</keyword>
<sequence length="463" mass="50331">MGSLLHLVSALVLTSAGAWAVRMFNFTVLDSINIPSEGHEQCQEIGYDGLAILSSPEAYRHALTVIAPNISSPKTRFKIGLFYKKAVRDFLWADGTKYADDTPWKNPPPDRSGVKTFGRINGDGKFILSRHNNVNYSLCGTYNSKESYGKALSGQQPDGQTSSLDIKHTKSFLQCTVLCGTDIRCRAAEFNFDLSICTTFSSKMYSGFTANNATSTLSALGKAGWECAGPSCLSYAPNAKYGETGCHRSSSVDWQRRARFGLGCTSCTLFSVPRGCVGRTDWPPPNPLSGLECASEALYKGAPEWLLFILTGLLFVAVPTPYNSKESYAKALSGQQPDGQTSSLDIKHTKSFLLCTVLCGTDIRCRAAEFNFDLSICTTFSYKTYSGFTANNATSTLSAPGKAGWECAGPSCLSYAPNAKYGETSCQQGSSVGWQRRARFFWFLSKGILLDRDEVQNCLTALG</sequence>
<feature type="signal peptide" evidence="1">
    <location>
        <begin position="1"/>
        <end position="20"/>
    </location>
</feature>
<accession>A0AAE0Y348</accession>
<dbReference type="InterPro" id="IPR016187">
    <property type="entry name" value="CTDL_fold"/>
</dbReference>
<dbReference type="SUPFAM" id="SSF56436">
    <property type="entry name" value="C-type lectin-like"/>
    <property type="match status" value="1"/>
</dbReference>
<dbReference type="CDD" id="cd00037">
    <property type="entry name" value="CLECT"/>
    <property type="match status" value="1"/>
</dbReference>
<proteinExistence type="predicted"/>
<evidence type="ECO:0000313" key="2">
    <source>
        <dbReference type="EMBL" id="KAK3731270.1"/>
    </source>
</evidence>
<comment type="caution">
    <text evidence="2">The sequence shown here is derived from an EMBL/GenBank/DDBJ whole genome shotgun (WGS) entry which is preliminary data.</text>
</comment>
<feature type="chain" id="PRO_5041975792" evidence="1">
    <location>
        <begin position="21"/>
        <end position="463"/>
    </location>
</feature>
<keyword evidence="3" id="KW-1185">Reference proteome</keyword>
<reference evidence="2" key="1">
    <citation type="journal article" date="2023" name="G3 (Bethesda)">
        <title>A reference genome for the long-term kleptoplast-retaining sea slug Elysia crispata morphotype clarki.</title>
        <authorList>
            <person name="Eastman K.E."/>
            <person name="Pendleton A.L."/>
            <person name="Shaikh M.A."/>
            <person name="Suttiyut T."/>
            <person name="Ogas R."/>
            <person name="Tomko P."/>
            <person name="Gavelis G."/>
            <person name="Widhalm J.R."/>
            <person name="Wisecaver J.H."/>
        </authorList>
    </citation>
    <scope>NUCLEOTIDE SEQUENCE</scope>
    <source>
        <strain evidence="2">ECLA1</strain>
    </source>
</reference>
<gene>
    <name evidence="2" type="ORF">RRG08_025812</name>
</gene>
<dbReference type="AlphaFoldDB" id="A0AAE0Y348"/>
<evidence type="ECO:0000256" key="1">
    <source>
        <dbReference type="SAM" id="SignalP"/>
    </source>
</evidence>
<dbReference type="EMBL" id="JAWDGP010007018">
    <property type="protein sequence ID" value="KAK3731270.1"/>
    <property type="molecule type" value="Genomic_DNA"/>
</dbReference>
<dbReference type="InterPro" id="IPR016186">
    <property type="entry name" value="C-type_lectin-like/link_sf"/>
</dbReference>
<organism evidence="2 3">
    <name type="scientific">Elysia crispata</name>
    <name type="common">lettuce slug</name>
    <dbReference type="NCBI Taxonomy" id="231223"/>
    <lineage>
        <taxon>Eukaryota</taxon>
        <taxon>Metazoa</taxon>
        <taxon>Spiralia</taxon>
        <taxon>Lophotrochozoa</taxon>
        <taxon>Mollusca</taxon>
        <taxon>Gastropoda</taxon>
        <taxon>Heterobranchia</taxon>
        <taxon>Euthyneura</taxon>
        <taxon>Panpulmonata</taxon>
        <taxon>Sacoglossa</taxon>
        <taxon>Placobranchoidea</taxon>
        <taxon>Plakobranchidae</taxon>
        <taxon>Elysia</taxon>
    </lineage>
</organism>